<dbReference type="AlphaFoldDB" id="A0A2P2QPU6"/>
<name>A0A2P2QPU6_RHIMU</name>
<proteinExistence type="predicted"/>
<dbReference type="EMBL" id="GGEC01088483">
    <property type="protein sequence ID" value="MBX68967.1"/>
    <property type="molecule type" value="Transcribed_RNA"/>
</dbReference>
<dbReference type="PROSITE" id="PS51257">
    <property type="entry name" value="PROKAR_LIPOPROTEIN"/>
    <property type="match status" value="1"/>
</dbReference>
<evidence type="ECO:0000313" key="1">
    <source>
        <dbReference type="EMBL" id="MBX68967.1"/>
    </source>
</evidence>
<protein>
    <submittedName>
        <fullName evidence="1">Uncharacterized protein</fullName>
    </submittedName>
</protein>
<sequence>MHQRKTLRLLDRPCHSHLSHHGTVGCHHVPWDQVESTLCLQEVFGSFSV</sequence>
<reference evidence="1" key="1">
    <citation type="submission" date="2018-02" db="EMBL/GenBank/DDBJ databases">
        <title>Rhizophora mucronata_Transcriptome.</title>
        <authorList>
            <person name="Meera S.P."/>
            <person name="Sreeshan A."/>
            <person name="Augustine A."/>
        </authorList>
    </citation>
    <scope>NUCLEOTIDE SEQUENCE</scope>
    <source>
        <tissue evidence="1">Leaf</tissue>
    </source>
</reference>
<accession>A0A2P2QPU6</accession>
<organism evidence="1">
    <name type="scientific">Rhizophora mucronata</name>
    <name type="common">Asiatic mangrove</name>
    <dbReference type="NCBI Taxonomy" id="61149"/>
    <lineage>
        <taxon>Eukaryota</taxon>
        <taxon>Viridiplantae</taxon>
        <taxon>Streptophyta</taxon>
        <taxon>Embryophyta</taxon>
        <taxon>Tracheophyta</taxon>
        <taxon>Spermatophyta</taxon>
        <taxon>Magnoliopsida</taxon>
        <taxon>eudicotyledons</taxon>
        <taxon>Gunneridae</taxon>
        <taxon>Pentapetalae</taxon>
        <taxon>rosids</taxon>
        <taxon>fabids</taxon>
        <taxon>Malpighiales</taxon>
        <taxon>Rhizophoraceae</taxon>
        <taxon>Rhizophora</taxon>
    </lineage>
</organism>